<dbReference type="OrthoDB" id="1074836at2"/>
<evidence type="ECO:0000313" key="1">
    <source>
        <dbReference type="EMBL" id="GAE33717.1"/>
    </source>
</evidence>
<gene>
    <name evidence="1" type="ORF">JCM9157_738</name>
</gene>
<keyword evidence="2" id="KW-1185">Reference proteome</keyword>
<dbReference type="EMBL" id="BAUV01000003">
    <property type="protein sequence ID" value="GAE33717.1"/>
    <property type="molecule type" value="Genomic_DNA"/>
</dbReference>
<dbReference type="eggNOG" id="ENOG5033C52">
    <property type="taxonomic scope" value="Bacteria"/>
</dbReference>
<comment type="caution">
    <text evidence="1">The sequence shown here is derived from an EMBL/GenBank/DDBJ whole genome shotgun (WGS) entry which is preliminary data.</text>
</comment>
<dbReference type="STRING" id="1236973.JCM9157_738"/>
<accession>W4QP77</accession>
<sequence length="70" mass="7806">MKVLINNMPIELFHGATLKHALLKADEQLYKDVITGFSLIQDQDGNVTDINGAVGENFSYIVIRKKDDVS</sequence>
<dbReference type="AlphaFoldDB" id="W4QP77"/>
<protein>
    <submittedName>
        <fullName evidence="1">Uncharacterized protein</fullName>
    </submittedName>
</protein>
<dbReference type="RefSeq" id="WP_035662144.1">
    <property type="nucleotide sequence ID" value="NZ_BAUV01000003.1"/>
</dbReference>
<organism evidence="1 2">
    <name type="scientific">Halalkalibacter akibai (strain ATCC 43226 / DSM 21942 / CIP 109018 / JCM 9157 / 1139)</name>
    <name type="common">Bacillus akibai</name>
    <dbReference type="NCBI Taxonomy" id="1236973"/>
    <lineage>
        <taxon>Bacteria</taxon>
        <taxon>Bacillati</taxon>
        <taxon>Bacillota</taxon>
        <taxon>Bacilli</taxon>
        <taxon>Bacillales</taxon>
        <taxon>Bacillaceae</taxon>
        <taxon>Halalkalibacter</taxon>
    </lineage>
</organism>
<reference evidence="1 2" key="1">
    <citation type="journal article" date="2014" name="Genome Announc.">
        <title>Draft Genome Sequences of Three Alkaliphilic Bacillus Strains, Bacillus wakoensis JCM 9140T, Bacillus akibai JCM 9157T, and Bacillus hemicellulosilyticus JCM 9152T.</title>
        <authorList>
            <person name="Yuki M."/>
            <person name="Oshima K."/>
            <person name="Suda W."/>
            <person name="Oshida Y."/>
            <person name="Kitamura K."/>
            <person name="Iida T."/>
            <person name="Hattori M."/>
            <person name="Ohkuma M."/>
        </authorList>
    </citation>
    <scope>NUCLEOTIDE SEQUENCE [LARGE SCALE GENOMIC DNA]</scope>
    <source>
        <strain evidence="1 2">JCM 9157</strain>
    </source>
</reference>
<dbReference type="Proteomes" id="UP000018896">
    <property type="component" value="Unassembled WGS sequence"/>
</dbReference>
<proteinExistence type="predicted"/>
<name>W4QP77_HALA3</name>
<evidence type="ECO:0000313" key="2">
    <source>
        <dbReference type="Proteomes" id="UP000018896"/>
    </source>
</evidence>